<dbReference type="Gene3D" id="4.10.60.10">
    <property type="entry name" value="Zinc finger, CCHC-type"/>
    <property type="match status" value="1"/>
</dbReference>
<keyword evidence="1" id="KW-0479">Metal-binding</keyword>
<dbReference type="Proteomes" id="UP000887562">
    <property type="component" value="Unplaced"/>
</dbReference>
<feature type="domain" description="RRM" evidence="4">
    <location>
        <begin position="8"/>
        <end position="81"/>
    </location>
</feature>
<dbReference type="GO" id="GO:0003723">
    <property type="term" value="F:RNA binding"/>
    <property type="evidence" value="ECO:0007669"/>
    <property type="project" value="UniProtKB-UniRule"/>
</dbReference>
<keyword evidence="2" id="KW-0694">RNA-binding</keyword>
<dbReference type="GO" id="GO:0008270">
    <property type="term" value="F:zinc ion binding"/>
    <property type="evidence" value="ECO:0007669"/>
    <property type="project" value="UniProtKB-KW"/>
</dbReference>
<dbReference type="InterPro" id="IPR012677">
    <property type="entry name" value="Nucleotide-bd_a/b_plait_sf"/>
</dbReference>
<feature type="compositionally biased region" description="Low complexity" evidence="3">
    <location>
        <begin position="133"/>
        <end position="145"/>
    </location>
</feature>
<dbReference type="SUPFAM" id="SSF57756">
    <property type="entry name" value="Retrovirus zinc finger-like domains"/>
    <property type="match status" value="1"/>
</dbReference>
<keyword evidence="1" id="KW-0862">Zinc</keyword>
<feature type="region of interest" description="Disordered" evidence="3">
    <location>
        <begin position="129"/>
        <end position="148"/>
    </location>
</feature>
<dbReference type="SMART" id="SM00360">
    <property type="entry name" value="RRM"/>
    <property type="match status" value="1"/>
</dbReference>
<dbReference type="InterPro" id="IPR001878">
    <property type="entry name" value="Znf_CCHC"/>
</dbReference>
<evidence type="ECO:0000259" key="5">
    <source>
        <dbReference type="PROSITE" id="PS50158"/>
    </source>
</evidence>
<proteinExistence type="predicted"/>
<dbReference type="CDD" id="cd12373">
    <property type="entry name" value="RRM_SRSF3_like"/>
    <property type="match status" value="1"/>
</dbReference>
<evidence type="ECO:0000256" key="1">
    <source>
        <dbReference type="PROSITE-ProRule" id="PRU00047"/>
    </source>
</evidence>
<evidence type="ECO:0000256" key="3">
    <source>
        <dbReference type="SAM" id="MobiDB-lite"/>
    </source>
</evidence>
<protein>
    <submittedName>
        <fullName evidence="7">Arginine:serine rich splicing factor</fullName>
    </submittedName>
</protein>
<keyword evidence="1" id="KW-0863">Zinc-finger</keyword>
<sequence length="213" mass="24498">MPRSRSVTKVYVGDLPRDASEKELARVFDRYGTVRNVWVARNPPGFAFIEFEDAADAEDAVRDLDGTVICGVRARVELSNGRTRPKPWIRGGRDGDRYGERRTRPFDPNDRCFECGERGHYAYDCRRRRSSRRSSVPNRPQSRNNQKYCRIAHDGNMWMELEAAVTAQRPFQSFSSLEASRLARKRHLPPHKRRECVQGISIIGSQCLFPPKG</sequence>
<keyword evidence="6" id="KW-1185">Reference proteome</keyword>
<dbReference type="SUPFAM" id="SSF54928">
    <property type="entry name" value="RNA-binding domain, RBD"/>
    <property type="match status" value="1"/>
</dbReference>
<dbReference type="PANTHER" id="PTHR23147">
    <property type="entry name" value="SERINE/ARGININE RICH SPLICING FACTOR"/>
    <property type="match status" value="1"/>
</dbReference>
<dbReference type="PROSITE" id="PS50158">
    <property type="entry name" value="ZF_CCHC"/>
    <property type="match status" value="1"/>
</dbReference>
<evidence type="ECO:0000259" key="4">
    <source>
        <dbReference type="PROSITE" id="PS50102"/>
    </source>
</evidence>
<dbReference type="Gene3D" id="3.30.70.330">
    <property type="match status" value="1"/>
</dbReference>
<dbReference type="FunFam" id="3.30.70.330:FF:001074">
    <property type="entry name" value="Splicing factor, arginine/serine-rich 7"/>
    <property type="match status" value="1"/>
</dbReference>
<dbReference type="AlphaFoldDB" id="A0A915EYH9"/>
<evidence type="ECO:0000256" key="2">
    <source>
        <dbReference type="PROSITE-ProRule" id="PRU00176"/>
    </source>
</evidence>
<evidence type="ECO:0000313" key="6">
    <source>
        <dbReference type="Proteomes" id="UP000887562"/>
    </source>
</evidence>
<dbReference type="PROSITE" id="PS50102">
    <property type="entry name" value="RRM"/>
    <property type="match status" value="1"/>
</dbReference>
<dbReference type="Pfam" id="PF00098">
    <property type="entry name" value="zf-CCHC"/>
    <property type="match status" value="1"/>
</dbReference>
<dbReference type="InterPro" id="IPR036875">
    <property type="entry name" value="Znf_CCHC_sf"/>
</dbReference>
<dbReference type="InterPro" id="IPR035979">
    <property type="entry name" value="RBD_domain_sf"/>
</dbReference>
<reference evidence="7" key="1">
    <citation type="submission" date="2022-11" db="UniProtKB">
        <authorList>
            <consortium name="WormBaseParasite"/>
        </authorList>
    </citation>
    <scope>IDENTIFICATION</scope>
</reference>
<dbReference type="SMART" id="SM00343">
    <property type="entry name" value="ZnF_C2HC"/>
    <property type="match status" value="1"/>
</dbReference>
<organism evidence="6 7">
    <name type="scientific">Echinococcus canadensis</name>
    <dbReference type="NCBI Taxonomy" id="519352"/>
    <lineage>
        <taxon>Eukaryota</taxon>
        <taxon>Metazoa</taxon>
        <taxon>Spiralia</taxon>
        <taxon>Lophotrochozoa</taxon>
        <taxon>Platyhelminthes</taxon>
        <taxon>Cestoda</taxon>
        <taxon>Eucestoda</taxon>
        <taxon>Cyclophyllidea</taxon>
        <taxon>Taeniidae</taxon>
        <taxon>Echinococcus</taxon>
        <taxon>Echinococcus canadensis group</taxon>
    </lineage>
</organism>
<dbReference type="InterPro" id="IPR000504">
    <property type="entry name" value="RRM_dom"/>
</dbReference>
<accession>A0A915EYH9</accession>
<evidence type="ECO:0000313" key="7">
    <source>
        <dbReference type="WBParaSite" id="maker-E.canG7_contigs_3376-snap-gene-0.15-mRNA-1"/>
    </source>
</evidence>
<name>A0A915EYH9_9CEST</name>
<dbReference type="InterPro" id="IPR050907">
    <property type="entry name" value="SRSF"/>
</dbReference>
<feature type="domain" description="CCHC-type" evidence="5">
    <location>
        <begin position="111"/>
        <end position="127"/>
    </location>
</feature>
<dbReference type="WBParaSite" id="maker-E.canG7_contigs_3376-snap-gene-0.15-mRNA-1">
    <property type="protein sequence ID" value="maker-E.canG7_contigs_3376-snap-gene-0.15-mRNA-1"/>
    <property type="gene ID" value="EcG7_01844"/>
</dbReference>
<dbReference type="Pfam" id="PF00076">
    <property type="entry name" value="RRM_1"/>
    <property type="match status" value="1"/>
</dbReference>